<dbReference type="Proteomes" id="UP000236724">
    <property type="component" value="Unassembled WGS sequence"/>
</dbReference>
<feature type="signal peptide" evidence="1">
    <location>
        <begin position="1"/>
        <end position="39"/>
    </location>
</feature>
<dbReference type="RefSeq" id="WP_103921947.1">
    <property type="nucleotide sequence ID" value="NZ_JAUCGJ010000025.1"/>
</dbReference>
<feature type="chain" id="PRO_5042897696" description="DUF4154 domain-containing protein" evidence="1">
    <location>
        <begin position="40"/>
        <end position="203"/>
    </location>
</feature>
<dbReference type="AlphaFoldDB" id="A0A1H6FFI9"/>
<dbReference type="Pfam" id="PF13689">
    <property type="entry name" value="DUF4154"/>
    <property type="match status" value="1"/>
</dbReference>
<accession>A0A1H6FFI9</accession>
<evidence type="ECO:0008006" key="4">
    <source>
        <dbReference type="Google" id="ProtNLM"/>
    </source>
</evidence>
<protein>
    <recommendedName>
        <fullName evidence="4">DUF4154 domain-containing protein</fullName>
    </recommendedName>
</protein>
<proteinExistence type="predicted"/>
<sequence length="203" mass="22960">MNVFISFLLATFCCRLQRQTALIFFIGFCCYVPASNATAADEYAIKAAFLYKLALFIHWPNEIFPATGEKFKICLLGKDPFGEIIDNTTKTVNIKGSPLLIERFTEDVLNKTPPEKLKQCHILFIKLKYLKTTEGILSSIGEHSILTVSEDDGFMSVGGMIQFYTQDTRIRLRINRNELESAKLKPEATLLSLATICTREQCE</sequence>
<evidence type="ECO:0000256" key="1">
    <source>
        <dbReference type="SAM" id="SignalP"/>
    </source>
</evidence>
<evidence type="ECO:0000313" key="3">
    <source>
        <dbReference type="Proteomes" id="UP000236724"/>
    </source>
</evidence>
<gene>
    <name evidence="2" type="ORF">MBHS_04295</name>
</gene>
<evidence type="ECO:0000313" key="2">
    <source>
        <dbReference type="EMBL" id="SEH08403.1"/>
    </source>
</evidence>
<name>A0A1H6FFI9_9GAMM</name>
<organism evidence="2 3">
    <name type="scientific">Candidatus Venteria ishoeyi</name>
    <dbReference type="NCBI Taxonomy" id="1899563"/>
    <lineage>
        <taxon>Bacteria</taxon>
        <taxon>Pseudomonadati</taxon>
        <taxon>Pseudomonadota</taxon>
        <taxon>Gammaproteobacteria</taxon>
        <taxon>Thiotrichales</taxon>
        <taxon>Thiotrichaceae</taxon>
        <taxon>Venteria</taxon>
    </lineage>
</organism>
<keyword evidence="3" id="KW-1185">Reference proteome</keyword>
<dbReference type="OrthoDB" id="277577at2"/>
<reference evidence="2 3" key="1">
    <citation type="submission" date="2016-10" db="EMBL/GenBank/DDBJ databases">
        <authorList>
            <person name="de Groot N.N."/>
        </authorList>
    </citation>
    <scope>NUCLEOTIDE SEQUENCE [LARGE SCALE GENOMIC DNA]</scope>
    <source>
        <strain evidence="2">MBHS1</strain>
    </source>
</reference>
<dbReference type="EMBL" id="FMSV02000549">
    <property type="protein sequence ID" value="SEH08403.1"/>
    <property type="molecule type" value="Genomic_DNA"/>
</dbReference>
<keyword evidence="1" id="KW-0732">Signal</keyword>
<dbReference type="InterPro" id="IPR025293">
    <property type="entry name" value="YfiR/HmsC-like"/>
</dbReference>